<dbReference type="EMBL" id="MT631191">
    <property type="protein sequence ID" value="QNO46488.1"/>
    <property type="molecule type" value="Genomic_DNA"/>
</dbReference>
<dbReference type="EMBL" id="MT630952">
    <property type="protein sequence ID" value="QNO44329.1"/>
    <property type="molecule type" value="Genomic_DNA"/>
</dbReference>
<feature type="domain" description="Type I restriction modification DNA specificity" evidence="4">
    <location>
        <begin position="216"/>
        <end position="383"/>
    </location>
</feature>
<dbReference type="PANTHER" id="PTHR30408:SF12">
    <property type="entry name" value="TYPE I RESTRICTION ENZYME MJAVIII SPECIFICITY SUBUNIT"/>
    <property type="match status" value="1"/>
</dbReference>
<feature type="domain" description="Type I restriction modification DNA specificity" evidence="4">
    <location>
        <begin position="4"/>
        <end position="174"/>
    </location>
</feature>
<evidence type="ECO:0000259" key="4">
    <source>
        <dbReference type="Pfam" id="PF01420"/>
    </source>
</evidence>
<sequence length="416" mass="45318">MSVEGWQTKSLGAVIKDIGDGGTPNTNKKEYFGGTIPWIVIQDIRKEISSSKTTLAPIGLDSCSAKLWPTGSVILSTGATIGEVGIAKVPVSTKQGIHGIVCGEELLSSFLYYKLQTLRDFLNANAQGSTIREIRATFLRTIPISFPTALPEQTKIAEILSTVDRAIEQTEAIIAKQQRIKTGLMQDLLTRGIDEHGNLRSEETHEFKDSPLGRIPVEWEVATAGEVSKSLVPGRDKPELDGGGVPWITIPDIEEMYIEEAKTGLSLSKNAIKAANARLMPQGTVLMSCVGEFGIATIAAVDVAANQQLHGFICDQNVLPEWLVVQLTGAGQRIDRMATQTTIKYLNKTGCESILITVPDRHEQEHSIALLSRVLNLLTQQQKHLAKFQAIKTALMQDLLTGKKRVTALLNDTEVT</sequence>
<dbReference type="InterPro" id="IPR044946">
    <property type="entry name" value="Restrct_endonuc_typeI_TRD_sf"/>
</dbReference>
<proteinExistence type="inferred from homology"/>
<dbReference type="SUPFAM" id="SSF116734">
    <property type="entry name" value="DNA methylase specificity domain"/>
    <property type="match status" value="2"/>
</dbReference>
<dbReference type="InterPro" id="IPR052021">
    <property type="entry name" value="Type-I_RS_S_subunit"/>
</dbReference>
<dbReference type="Gene3D" id="3.90.220.20">
    <property type="entry name" value="DNA methylase specificity domains"/>
    <property type="match status" value="2"/>
</dbReference>
<name>A0A7G9Y8J5_9EURY</name>
<evidence type="ECO:0000256" key="1">
    <source>
        <dbReference type="ARBA" id="ARBA00010923"/>
    </source>
</evidence>
<evidence type="ECO:0000256" key="2">
    <source>
        <dbReference type="ARBA" id="ARBA00022747"/>
    </source>
</evidence>
<dbReference type="GO" id="GO:0003677">
    <property type="term" value="F:DNA binding"/>
    <property type="evidence" value="ECO:0007669"/>
    <property type="project" value="UniProtKB-KW"/>
</dbReference>
<gene>
    <name evidence="5" type="ORF">JKAPHALJ_00016</name>
    <name evidence="6" type="ORF">PAACNKLE_00024</name>
</gene>
<dbReference type="GO" id="GO:0009307">
    <property type="term" value="P:DNA restriction-modification system"/>
    <property type="evidence" value="ECO:0007669"/>
    <property type="project" value="UniProtKB-KW"/>
</dbReference>
<dbReference type="AlphaFoldDB" id="A0A7G9Y8J5"/>
<accession>A0A7G9Y8J5</accession>
<keyword evidence="3" id="KW-0238">DNA-binding</keyword>
<evidence type="ECO:0000313" key="5">
    <source>
        <dbReference type="EMBL" id="QNO44329.1"/>
    </source>
</evidence>
<comment type="similarity">
    <text evidence="1">Belongs to the type-I restriction system S methylase family.</text>
</comment>
<dbReference type="Pfam" id="PF01420">
    <property type="entry name" value="Methylase_S"/>
    <property type="match status" value="2"/>
</dbReference>
<reference evidence="5" key="1">
    <citation type="submission" date="2020-06" db="EMBL/GenBank/DDBJ databases">
        <title>Unique genomic features of the anaerobic methanotrophic archaea.</title>
        <authorList>
            <person name="Chadwick G.L."/>
            <person name="Skennerton C.T."/>
            <person name="Laso-Perez R."/>
            <person name="Leu A.O."/>
            <person name="Speth D.R."/>
            <person name="Yu H."/>
            <person name="Morgan-Lang C."/>
            <person name="Hatzenpichler R."/>
            <person name="Goudeau D."/>
            <person name="Malmstrom R."/>
            <person name="Brazelton W.J."/>
            <person name="Woyke T."/>
            <person name="Hallam S.J."/>
            <person name="Tyson G.W."/>
            <person name="Wegener G."/>
            <person name="Boetius A."/>
            <person name="Orphan V."/>
        </authorList>
    </citation>
    <scope>NUCLEOTIDE SEQUENCE</scope>
</reference>
<organism evidence="5">
    <name type="scientific">Candidatus Methanogaster sp. ANME-2c ERB4</name>
    <dbReference type="NCBI Taxonomy" id="2759911"/>
    <lineage>
        <taxon>Archaea</taxon>
        <taxon>Methanobacteriati</taxon>
        <taxon>Methanobacteriota</taxon>
        <taxon>Stenosarchaea group</taxon>
        <taxon>Methanomicrobia</taxon>
        <taxon>Methanosarcinales</taxon>
        <taxon>ANME-2 cluster</taxon>
        <taxon>Candidatus Methanogasteraceae</taxon>
        <taxon>Candidatus Methanogaster</taxon>
    </lineage>
</organism>
<dbReference type="PANTHER" id="PTHR30408">
    <property type="entry name" value="TYPE-1 RESTRICTION ENZYME ECOKI SPECIFICITY PROTEIN"/>
    <property type="match status" value="1"/>
</dbReference>
<evidence type="ECO:0000313" key="6">
    <source>
        <dbReference type="EMBL" id="QNO46488.1"/>
    </source>
</evidence>
<evidence type="ECO:0000256" key="3">
    <source>
        <dbReference type="ARBA" id="ARBA00023125"/>
    </source>
</evidence>
<dbReference type="Gene3D" id="1.10.287.1120">
    <property type="entry name" value="Bipartite methylase S protein"/>
    <property type="match status" value="1"/>
</dbReference>
<protein>
    <submittedName>
        <fullName evidence="5">Type-1 restriction enzyme MjaXIP specificity protein</fullName>
    </submittedName>
</protein>
<keyword evidence="2" id="KW-0680">Restriction system</keyword>
<dbReference type="InterPro" id="IPR000055">
    <property type="entry name" value="Restrct_endonuc_typeI_TRD"/>
</dbReference>